<organism evidence="3 4">
    <name type="scientific">Ruicaihuangia caeni</name>
    <dbReference type="NCBI Taxonomy" id="3042517"/>
    <lineage>
        <taxon>Bacteria</taxon>
        <taxon>Bacillati</taxon>
        <taxon>Actinomycetota</taxon>
        <taxon>Actinomycetes</taxon>
        <taxon>Micrococcales</taxon>
        <taxon>Microbacteriaceae</taxon>
        <taxon>Ruicaihuangia</taxon>
    </lineage>
</organism>
<name>A0AAW6TBF4_9MICO</name>
<keyword evidence="2" id="KW-0472">Membrane</keyword>
<feature type="transmembrane region" description="Helical" evidence="2">
    <location>
        <begin position="93"/>
        <end position="112"/>
    </location>
</feature>
<feature type="transmembrane region" description="Helical" evidence="2">
    <location>
        <begin position="63"/>
        <end position="81"/>
    </location>
</feature>
<feature type="transmembrane region" description="Helical" evidence="2">
    <location>
        <begin position="124"/>
        <end position="143"/>
    </location>
</feature>
<dbReference type="Proteomes" id="UP001321506">
    <property type="component" value="Unassembled WGS sequence"/>
</dbReference>
<feature type="compositionally biased region" description="Low complexity" evidence="1">
    <location>
        <begin position="192"/>
        <end position="201"/>
    </location>
</feature>
<gene>
    <name evidence="3" type="ORF">QF206_09370</name>
</gene>
<feature type="transmembrane region" description="Helical" evidence="2">
    <location>
        <begin position="163"/>
        <end position="185"/>
    </location>
</feature>
<keyword evidence="2" id="KW-0812">Transmembrane</keyword>
<evidence type="ECO:0000313" key="4">
    <source>
        <dbReference type="Proteomes" id="UP001321506"/>
    </source>
</evidence>
<sequence>MIRALLRAPQGAEIAADVIRLLSVAGVIVAAIGWGPKDAVSIGGAALATLIPRMLGVRPAVDIAATVVITVAAWSAVLDIYHTMKWWDLPMHFSLNGLLAVCALLVLIRLNLIANPLEMPRPVATGAVIATAVGMALGVMWEFCEWFVKVYIDPETLVGYEDTLGDLAAGGLGSLAAGLAIKFILRGFPADSDSTASASPARMTPVTRSRARHG</sequence>
<keyword evidence="4" id="KW-1185">Reference proteome</keyword>
<dbReference type="Pfam" id="PF09997">
    <property type="entry name" value="DUF2238"/>
    <property type="match status" value="1"/>
</dbReference>
<proteinExistence type="predicted"/>
<dbReference type="InterPro" id="IPR014509">
    <property type="entry name" value="YjdF-like"/>
</dbReference>
<evidence type="ECO:0008006" key="5">
    <source>
        <dbReference type="Google" id="ProtNLM"/>
    </source>
</evidence>
<protein>
    <recommendedName>
        <fullName evidence="5">DUF2238 domain-containing protein</fullName>
    </recommendedName>
</protein>
<reference evidence="3 4" key="1">
    <citation type="submission" date="2023-04" db="EMBL/GenBank/DDBJ databases">
        <title>Klugiella caeni sp. nov. isolated from the sludge of biochemical tank.</title>
        <authorList>
            <person name="Geng K."/>
        </authorList>
    </citation>
    <scope>NUCLEOTIDE SEQUENCE [LARGE SCALE GENOMIC DNA]</scope>
    <source>
        <strain evidence="3 4">YN-L-19</strain>
    </source>
</reference>
<evidence type="ECO:0000256" key="1">
    <source>
        <dbReference type="SAM" id="MobiDB-lite"/>
    </source>
</evidence>
<keyword evidence="2" id="KW-1133">Transmembrane helix</keyword>
<evidence type="ECO:0000313" key="3">
    <source>
        <dbReference type="EMBL" id="MDI2099168.1"/>
    </source>
</evidence>
<dbReference type="RefSeq" id="WP_281488949.1">
    <property type="nucleotide sequence ID" value="NZ_JASATX010000003.1"/>
</dbReference>
<comment type="caution">
    <text evidence="3">The sequence shown here is derived from an EMBL/GenBank/DDBJ whole genome shotgun (WGS) entry which is preliminary data.</text>
</comment>
<dbReference type="EMBL" id="JASATX010000003">
    <property type="protein sequence ID" value="MDI2099168.1"/>
    <property type="molecule type" value="Genomic_DNA"/>
</dbReference>
<evidence type="ECO:0000256" key="2">
    <source>
        <dbReference type="SAM" id="Phobius"/>
    </source>
</evidence>
<dbReference type="AlphaFoldDB" id="A0AAW6TBF4"/>
<accession>A0AAW6TBF4</accession>
<feature type="region of interest" description="Disordered" evidence="1">
    <location>
        <begin position="192"/>
        <end position="214"/>
    </location>
</feature>